<feature type="region of interest" description="Disordered" evidence="1">
    <location>
        <begin position="1"/>
        <end position="128"/>
    </location>
</feature>
<accession>A0A0L0FXC9</accession>
<dbReference type="EMBL" id="KQ242131">
    <property type="protein sequence ID" value="KNC80593.1"/>
    <property type="molecule type" value="Genomic_DNA"/>
</dbReference>
<feature type="compositionally biased region" description="Basic residues" evidence="1">
    <location>
        <begin position="21"/>
        <end position="30"/>
    </location>
</feature>
<name>A0A0L0FXC9_9EUKA</name>
<feature type="compositionally biased region" description="Acidic residues" evidence="1">
    <location>
        <begin position="78"/>
        <end position="87"/>
    </location>
</feature>
<sequence length="128" mass="14530">MMAHALLTEVFDNAMEGKPPKSMKLKKLKEKKGEKGPTKHSSNDPLKQSEQPESEPKSPTPQGQVALPSESEPKPNSEGEDSDDRDTDDYMRELRKLQGSEEDRQKKTHGGREVENFQRRRESITARV</sequence>
<dbReference type="GeneID" id="25907551"/>
<proteinExistence type="predicted"/>
<keyword evidence="3" id="KW-1185">Reference proteome</keyword>
<reference evidence="2 3" key="1">
    <citation type="submission" date="2011-02" db="EMBL/GenBank/DDBJ databases">
        <title>The Genome Sequence of Sphaeroforma arctica JP610.</title>
        <authorList>
            <consortium name="The Broad Institute Genome Sequencing Platform"/>
            <person name="Russ C."/>
            <person name="Cuomo C."/>
            <person name="Young S.K."/>
            <person name="Zeng Q."/>
            <person name="Gargeya S."/>
            <person name="Alvarado L."/>
            <person name="Berlin A."/>
            <person name="Chapman S.B."/>
            <person name="Chen Z."/>
            <person name="Freedman E."/>
            <person name="Gellesch M."/>
            <person name="Goldberg J."/>
            <person name="Griggs A."/>
            <person name="Gujja S."/>
            <person name="Heilman E."/>
            <person name="Heiman D."/>
            <person name="Howarth C."/>
            <person name="Mehta T."/>
            <person name="Neiman D."/>
            <person name="Pearson M."/>
            <person name="Roberts A."/>
            <person name="Saif S."/>
            <person name="Shea T."/>
            <person name="Shenoy N."/>
            <person name="Sisk P."/>
            <person name="Stolte C."/>
            <person name="Sykes S."/>
            <person name="White J."/>
            <person name="Yandava C."/>
            <person name="Burger G."/>
            <person name="Gray M.W."/>
            <person name="Holland P.W.H."/>
            <person name="King N."/>
            <person name="Lang F.B.F."/>
            <person name="Roger A.J."/>
            <person name="Ruiz-Trillo I."/>
            <person name="Haas B."/>
            <person name="Nusbaum C."/>
            <person name="Birren B."/>
        </authorList>
    </citation>
    <scope>NUCLEOTIDE SEQUENCE [LARGE SCALE GENOMIC DNA]</scope>
    <source>
        <strain evidence="2 3">JP610</strain>
    </source>
</reference>
<evidence type="ECO:0000313" key="2">
    <source>
        <dbReference type="EMBL" id="KNC80593.1"/>
    </source>
</evidence>
<dbReference type="RefSeq" id="XP_014154495.1">
    <property type="nucleotide sequence ID" value="XM_014299020.1"/>
</dbReference>
<evidence type="ECO:0000256" key="1">
    <source>
        <dbReference type="SAM" id="MobiDB-lite"/>
    </source>
</evidence>
<protein>
    <submittedName>
        <fullName evidence="2">Uncharacterized protein</fullName>
    </submittedName>
</protein>
<gene>
    <name evidence="2" type="ORF">SARC_07047</name>
</gene>
<dbReference type="AlphaFoldDB" id="A0A0L0FXC9"/>
<evidence type="ECO:0000313" key="3">
    <source>
        <dbReference type="Proteomes" id="UP000054560"/>
    </source>
</evidence>
<organism evidence="2 3">
    <name type="scientific">Sphaeroforma arctica JP610</name>
    <dbReference type="NCBI Taxonomy" id="667725"/>
    <lineage>
        <taxon>Eukaryota</taxon>
        <taxon>Ichthyosporea</taxon>
        <taxon>Ichthyophonida</taxon>
        <taxon>Sphaeroforma</taxon>
    </lineage>
</organism>
<dbReference type="Proteomes" id="UP000054560">
    <property type="component" value="Unassembled WGS sequence"/>
</dbReference>
<feature type="compositionally biased region" description="Basic and acidic residues" evidence="1">
    <location>
        <begin position="88"/>
        <end position="128"/>
    </location>
</feature>